<feature type="chain" id="PRO_5033025859" evidence="3">
    <location>
        <begin position="23"/>
        <end position="305"/>
    </location>
</feature>
<accession>A0A845MCP9</accession>
<dbReference type="AlphaFoldDB" id="A0A845MCP9"/>
<protein>
    <submittedName>
        <fullName evidence="4">Alpha/beta hydrolase fold domain-containing protein</fullName>
    </submittedName>
</protein>
<evidence type="ECO:0000313" key="5">
    <source>
        <dbReference type="Proteomes" id="UP000445696"/>
    </source>
</evidence>
<dbReference type="OrthoDB" id="9767239at2"/>
<feature type="signal peptide" evidence="3">
    <location>
        <begin position="1"/>
        <end position="22"/>
    </location>
</feature>
<proteinExistence type="predicted"/>
<keyword evidence="2 4" id="KW-0378">Hydrolase</keyword>
<evidence type="ECO:0000256" key="2">
    <source>
        <dbReference type="ARBA" id="ARBA00022801"/>
    </source>
</evidence>
<dbReference type="GO" id="GO:0005576">
    <property type="term" value="C:extracellular region"/>
    <property type="evidence" value="ECO:0007669"/>
    <property type="project" value="InterPro"/>
</dbReference>
<dbReference type="RefSeq" id="WP_161338249.1">
    <property type="nucleotide sequence ID" value="NZ_JBHSDG010000001.1"/>
</dbReference>
<dbReference type="InterPro" id="IPR029058">
    <property type="entry name" value="AB_hydrolase_fold"/>
</dbReference>
<dbReference type="Gene3D" id="3.40.50.1820">
    <property type="entry name" value="alpha/beta hydrolase"/>
    <property type="match status" value="1"/>
</dbReference>
<gene>
    <name evidence="4" type="ORF">GQF03_05670</name>
</gene>
<evidence type="ECO:0000313" key="4">
    <source>
        <dbReference type="EMBL" id="MZR21813.1"/>
    </source>
</evidence>
<keyword evidence="5" id="KW-1185">Reference proteome</keyword>
<evidence type="ECO:0000256" key="3">
    <source>
        <dbReference type="SAM" id="SignalP"/>
    </source>
</evidence>
<dbReference type="SUPFAM" id="SSF53474">
    <property type="entry name" value="alpha/beta-Hydrolases"/>
    <property type="match status" value="1"/>
</dbReference>
<dbReference type="Pfam" id="PF10503">
    <property type="entry name" value="Esterase_PHB"/>
    <property type="match status" value="1"/>
</dbReference>
<dbReference type="InterPro" id="IPR010126">
    <property type="entry name" value="Esterase_phb"/>
</dbReference>
<dbReference type="PANTHER" id="PTHR43037:SF1">
    <property type="entry name" value="BLL1128 PROTEIN"/>
    <property type="match status" value="1"/>
</dbReference>
<dbReference type="InterPro" id="IPR050955">
    <property type="entry name" value="Plant_Biomass_Hydrol_Est"/>
</dbReference>
<evidence type="ECO:0000256" key="1">
    <source>
        <dbReference type="ARBA" id="ARBA00022729"/>
    </source>
</evidence>
<dbReference type="Proteomes" id="UP000445696">
    <property type="component" value="Unassembled WGS sequence"/>
</dbReference>
<sequence>MIRIAVLAAIVMCILFPSLAFAEEGLSTHLLTHDGLERVYLRYVPPLVRQGDEPIQLVVLLHGGGGAGGSMMRYTRFNRLASESGFIVIYPSGLNRHWNDGREPYQGVDDVGFILKAIRQTIAETGRVDESRIFVAGMSNGGHMSQRLACEQAGLFAGVAVITAQFTPELIASCRPSRPLAVLYLNGTEDPLVPYDGGAIAPKWGSRGTATSTAETIAFWRHHNRCGEIPTVTQLPDLDINDDTRVERYDWPDCAPTGPLRLYRIVGGGHTWPGKMQYLPQTVIGRTSNDVDANSLINDFFRSIR</sequence>
<keyword evidence="1 3" id="KW-0732">Signal</keyword>
<dbReference type="EMBL" id="WTVA01000002">
    <property type="protein sequence ID" value="MZR21813.1"/>
    <property type="molecule type" value="Genomic_DNA"/>
</dbReference>
<dbReference type="GO" id="GO:0016787">
    <property type="term" value="F:hydrolase activity"/>
    <property type="evidence" value="ECO:0007669"/>
    <property type="project" value="UniProtKB-KW"/>
</dbReference>
<reference evidence="4 5" key="1">
    <citation type="journal article" date="2014" name="Int. J. Syst. Evol. Microbiol.">
        <title>Sneathiella chungangensis sp. nov., isolated from a marine sand, and emended description of the genus Sneathiella.</title>
        <authorList>
            <person name="Siamphan C."/>
            <person name="Kim H."/>
            <person name="Lee J.S."/>
            <person name="Kim W."/>
        </authorList>
    </citation>
    <scope>NUCLEOTIDE SEQUENCE [LARGE SCALE GENOMIC DNA]</scope>
    <source>
        <strain evidence="4 5">KCTC 32476</strain>
    </source>
</reference>
<organism evidence="4 5">
    <name type="scientific">Sneathiella chungangensis</name>
    <dbReference type="NCBI Taxonomy" id="1418234"/>
    <lineage>
        <taxon>Bacteria</taxon>
        <taxon>Pseudomonadati</taxon>
        <taxon>Pseudomonadota</taxon>
        <taxon>Alphaproteobacteria</taxon>
        <taxon>Sneathiellales</taxon>
        <taxon>Sneathiellaceae</taxon>
        <taxon>Sneathiella</taxon>
    </lineage>
</organism>
<dbReference type="PANTHER" id="PTHR43037">
    <property type="entry name" value="UNNAMED PRODUCT-RELATED"/>
    <property type="match status" value="1"/>
</dbReference>
<name>A0A845MCP9_9PROT</name>
<comment type="caution">
    <text evidence="4">The sequence shown here is derived from an EMBL/GenBank/DDBJ whole genome shotgun (WGS) entry which is preliminary data.</text>
</comment>